<organism evidence="7 8">
    <name type="scientific">Helicobacter valdiviensis</name>
    <dbReference type="NCBI Taxonomy" id="1458358"/>
    <lineage>
        <taxon>Bacteria</taxon>
        <taxon>Pseudomonadati</taxon>
        <taxon>Campylobacterota</taxon>
        <taxon>Epsilonproteobacteria</taxon>
        <taxon>Campylobacterales</taxon>
        <taxon>Helicobacteraceae</taxon>
        <taxon>Helicobacter</taxon>
    </lineage>
</organism>
<dbReference type="GO" id="GO:0005524">
    <property type="term" value="F:ATP binding"/>
    <property type="evidence" value="ECO:0007669"/>
    <property type="project" value="UniProtKB-KW"/>
</dbReference>
<name>A0A2W6NK96_9HELI</name>
<feature type="domain" description="GHMP kinase N-terminal" evidence="6">
    <location>
        <begin position="65"/>
        <end position="144"/>
    </location>
</feature>
<dbReference type="Pfam" id="PF00288">
    <property type="entry name" value="GHMP_kinases_N"/>
    <property type="match status" value="1"/>
</dbReference>
<dbReference type="SUPFAM" id="SSF55060">
    <property type="entry name" value="GHMP Kinase, C-terminal domain"/>
    <property type="match status" value="1"/>
</dbReference>
<dbReference type="AlphaFoldDB" id="A0A2W6NK96"/>
<dbReference type="InterPro" id="IPR006204">
    <property type="entry name" value="GHMP_kinase_N_dom"/>
</dbReference>
<dbReference type="PANTHER" id="PTHR43527:SF2">
    <property type="entry name" value="4-DIPHOSPHOCYTIDYL-2-C-METHYL-D-ERYTHRITOL KINASE, CHLOROPLASTIC"/>
    <property type="match status" value="1"/>
</dbReference>
<evidence type="ECO:0000256" key="3">
    <source>
        <dbReference type="ARBA" id="ARBA00022777"/>
    </source>
</evidence>
<comment type="caution">
    <text evidence="7">The sequence shown here is derived from an EMBL/GenBank/DDBJ whole genome shotgun (WGS) entry which is preliminary data.</text>
</comment>
<dbReference type="InterPro" id="IPR036554">
    <property type="entry name" value="GHMP_kinase_C_sf"/>
</dbReference>
<gene>
    <name evidence="7" type="ORF">B6S12_06935</name>
</gene>
<accession>A0A2W6NK96</accession>
<sequence length="253" mass="28748">MKTYAKINIFLKITGKMQEDSISYHTLVSRFMRVGNLYDVLEFQEGHSNFEVCGNFDCKMEQNTIYKSYLALLEVCTKEQKEFLNALKVEVEKNIPTGSGLGGGSSNAAGFILWVNQKLGLNLTKEELYKIGAKVGSDVPFFLSEEEIANVEGRGEIIKNTQERTFKVEIITPKIHANTKEIYKLYAKKFYAPISTNEAKSWLDISNQDVFKKDAISLNDLLLPLLEIYPSLKEYLKEGYFLSGSGSSFWRVK</sequence>
<evidence type="ECO:0000256" key="2">
    <source>
        <dbReference type="ARBA" id="ARBA00022741"/>
    </source>
</evidence>
<evidence type="ECO:0000259" key="6">
    <source>
        <dbReference type="Pfam" id="PF00288"/>
    </source>
</evidence>
<dbReference type="OrthoDB" id="9809438at2"/>
<evidence type="ECO:0000313" key="7">
    <source>
        <dbReference type="EMBL" id="PZT47816.1"/>
    </source>
</evidence>
<dbReference type="EMBL" id="NBIU01000020">
    <property type="protein sequence ID" value="PZT47816.1"/>
    <property type="molecule type" value="Genomic_DNA"/>
</dbReference>
<keyword evidence="2" id="KW-0547">Nucleotide-binding</keyword>
<evidence type="ECO:0000256" key="1">
    <source>
        <dbReference type="ARBA" id="ARBA00022679"/>
    </source>
</evidence>
<protein>
    <recommendedName>
        <fullName evidence="5">4-(cytidine 5'-diphospho)-2-C-methyl-D-erythritol kinase</fullName>
        <ecNumber evidence="5">2.7.1.148</ecNumber>
    </recommendedName>
</protein>
<keyword evidence="1" id="KW-0808">Transferase</keyword>
<dbReference type="EC" id="2.7.1.148" evidence="5"/>
<dbReference type="PANTHER" id="PTHR43527">
    <property type="entry name" value="4-DIPHOSPHOCYTIDYL-2-C-METHYL-D-ERYTHRITOL KINASE, CHLOROPLASTIC"/>
    <property type="match status" value="1"/>
</dbReference>
<dbReference type="Gene3D" id="3.30.70.890">
    <property type="entry name" value="GHMP kinase, C-terminal domain"/>
    <property type="match status" value="1"/>
</dbReference>
<dbReference type="GO" id="GO:0050515">
    <property type="term" value="F:4-(cytidine 5'-diphospho)-2-C-methyl-D-erythritol kinase activity"/>
    <property type="evidence" value="ECO:0007669"/>
    <property type="project" value="UniProtKB-UniRule"/>
</dbReference>
<dbReference type="InterPro" id="IPR004424">
    <property type="entry name" value="IspE"/>
</dbReference>
<keyword evidence="3 7" id="KW-0418">Kinase</keyword>
<dbReference type="NCBIfam" id="NF003216">
    <property type="entry name" value="PRK04181.1"/>
    <property type="match status" value="1"/>
</dbReference>
<dbReference type="GO" id="GO:0016114">
    <property type="term" value="P:terpenoid biosynthetic process"/>
    <property type="evidence" value="ECO:0007669"/>
    <property type="project" value="UniProtKB-UniRule"/>
</dbReference>
<proteinExistence type="predicted"/>
<dbReference type="Proteomes" id="UP000249746">
    <property type="component" value="Unassembled WGS sequence"/>
</dbReference>
<dbReference type="InterPro" id="IPR014721">
    <property type="entry name" value="Ribsml_uS5_D2-typ_fold_subgr"/>
</dbReference>
<keyword evidence="4" id="KW-0067">ATP-binding</keyword>
<dbReference type="InterPro" id="IPR020568">
    <property type="entry name" value="Ribosomal_Su5_D2-typ_SF"/>
</dbReference>
<keyword evidence="8" id="KW-1185">Reference proteome</keyword>
<dbReference type="Gene3D" id="3.30.230.10">
    <property type="match status" value="1"/>
</dbReference>
<evidence type="ECO:0000313" key="8">
    <source>
        <dbReference type="Proteomes" id="UP000249746"/>
    </source>
</evidence>
<dbReference type="SUPFAM" id="SSF54211">
    <property type="entry name" value="Ribosomal protein S5 domain 2-like"/>
    <property type="match status" value="1"/>
</dbReference>
<dbReference type="RefSeq" id="WP_111230082.1">
    <property type="nucleotide sequence ID" value="NZ_NBIU01000020.1"/>
</dbReference>
<evidence type="ECO:0000256" key="4">
    <source>
        <dbReference type="ARBA" id="ARBA00022840"/>
    </source>
</evidence>
<dbReference type="NCBIfam" id="TIGR00154">
    <property type="entry name" value="ispE"/>
    <property type="match status" value="1"/>
</dbReference>
<reference evidence="7 8" key="1">
    <citation type="submission" date="2017-03" db="EMBL/GenBank/DDBJ databases">
        <title>Genomic and clinical evidence uncovers the enterohepatic species Helicobacter valdiviensis as a potential human intestinal pathogen.</title>
        <authorList>
            <person name="Fresia P."/>
            <person name="Jara R."/>
            <person name="Sierra R."/>
            <person name="Ferres I."/>
            <person name="Greif G."/>
            <person name="Iraola G."/>
            <person name="Collado L."/>
        </authorList>
    </citation>
    <scope>NUCLEOTIDE SEQUENCE [LARGE SCALE GENOMIC DNA]</scope>
    <source>
        <strain evidence="7 8">WBE14</strain>
    </source>
</reference>
<evidence type="ECO:0000256" key="5">
    <source>
        <dbReference type="NCBIfam" id="TIGR00154"/>
    </source>
</evidence>
<dbReference type="PIRSF" id="PIRSF010376">
    <property type="entry name" value="IspE"/>
    <property type="match status" value="1"/>
</dbReference>